<dbReference type="InterPro" id="IPR011992">
    <property type="entry name" value="EF-hand-dom_pair"/>
</dbReference>
<dbReference type="Pfam" id="PF13499">
    <property type="entry name" value="EF-hand_7"/>
    <property type="match status" value="1"/>
</dbReference>
<keyword evidence="1" id="KW-0479">Metal-binding</keyword>
<dbReference type="PANTHER" id="PTHR45791:SF6">
    <property type="entry name" value="CALCIUM AND INTEGRIN BINDING FAMILY MEMBER 2"/>
    <property type="match status" value="1"/>
</dbReference>
<organism evidence="6 7">
    <name type="scientific">Apolygus lucorum</name>
    <name type="common">Small green plant bug</name>
    <name type="synonym">Lygocoris lucorum</name>
    <dbReference type="NCBI Taxonomy" id="248454"/>
    <lineage>
        <taxon>Eukaryota</taxon>
        <taxon>Metazoa</taxon>
        <taxon>Ecdysozoa</taxon>
        <taxon>Arthropoda</taxon>
        <taxon>Hexapoda</taxon>
        <taxon>Insecta</taxon>
        <taxon>Pterygota</taxon>
        <taxon>Neoptera</taxon>
        <taxon>Paraneoptera</taxon>
        <taxon>Hemiptera</taxon>
        <taxon>Heteroptera</taxon>
        <taxon>Panheteroptera</taxon>
        <taxon>Cimicomorpha</taxon>
        <taxon>Miridae</taxon>
        <taxon>Mirini</taxon>
        <taxon>Apolygus</taxon>
    </lineage>
</organism>
<evidence type="ECO:0000256" key="3">
    <source>
        <dbReference type="ARBA" id="ARBA00022837"/>
    </source>
</evidence>
<dbReference type="PANTHER" id="PTHR45791">
    <property type="entry name" value="CALCIUM AND INTEGRIN BINDING FAMILY MEMBER 2"/>
    <property type="match status" value="1"/>
</dbReference>
<dbReference type="PROSITE" id="PS50222">
    <property type="entry name" value="EF_HAND_2"/>
    <property type="match status" value="3"/>
</dbReference>
<dbReference type="PROSITE" id="PS00018">
    <property type="entry name" value="EF_HAND_1"/>
    <property type="match status" value="2"/>
</dbReference>
<evidence type="ECO:0000313" key="6">
    <source>
        <dbReference type="EMBL" id="KAF6216890.1"/>
    </source>
</evidence>
<dbReference type="AlphaFoldDB" id="A0A6A4J244"/>
<protein>
    <recommendedName>
        <fullName evidence="5">EF-hand domain-containing protein</fullName>
    </recommendedName>
</protein>
<evidence type="ECO:0000256" key="1">
    <source>
        <dbReference type="ARBA" id="ARBA00022723"/>
    </source>
</evidence>
<keyword evidence="2" id="KW-0677">Repeat</keyword>
<name>A0A6A4J244_APOLU</name>
<evidence type="ECO:0000256" key="2">
    <source>
        <dbReference type="ARBA" id="ARBA00022737"/>
    </source>
</evidence>
<accession>A0A6A4J244</accession>
<reference evidence="6" key="1">
    <citation type="journal article" date="2021" name="Mol. Ecol. Resour.">
        <title>Apolygus lucorum genome provides insights into omnivorousness and mesophyll feeding.</title>
        <authorList>
            <person name="Liu Y."/>
            <person name="Liu H."/>
            <person name="Wang H."/>
            <person name="Huang T."/>
            <person name="Liu B."/>
            <person name="Yang B."/>
            <person name="Yin L."/>
            <person name="Li B."/>
            <person name="Zhang Y."/>
            <person name="Zhang S."/>
            <person name="Jiang F."/>
            <person name="Zhang X."/>
            <person name="Ren Y."/>
            <person name="Wang B."/>
            <person name="Wang S."/>
            <person name="Lu Y."/>
            <person name="Wu K."/>
            <person name="Fan W."/>
            <person name="Wang G."/>
        </authorList>
    </citation>
    <scope>NUCLEOTIDE SEQUENCE</scope>
    <source>
        <strain evidence="6">12Hb</strain>
    </source>
</reference>
<dbReference type="Proteomes" id="UP000466442">
    <property type="component" value="Linkage Group LG1"/>
</dbReference>
<dbReference type="OrthoDB" id="114727at2759"/>
<dbReference type="Gene3D" id="1.10.238.10">
    <property type="entry name" value="EF-hand"/>
    <property type="match status" value="2"/>
</dbReference>
<evidence type="ECO:0000313" key="7">
    <source>
        <dbReference type="Proteomes" id="UP000466442"/>
    </source>
</evidence>
<proteinExistence type="predicted"/>
<keyword evidence="3" id="KW-0106">Calcium</keyword>
<dbReference type="CDD" id="cd00051">
    <property type="entry name" value="EFh"/>
    <property type="match status" value="1"/>
</dbReference>
<dbReference type="InterPro" id="IPR051433">
    <property type="entry name" value="CIBP"/>
</dbReference>
<evidence type="ECO:0000259" key="5">
    <source>
        <dbReference type="PROSITE" id="PS50222"/>
    </source>
</evidence>
<dbReference type="InterPro" id="IPR018247">
    <property type="entry name" value="EF_Hand_1_Ca_BS"/>
</dbReference>
<dbReference type="GO" id="GO:0005509">
    <property type="term" value="F:calcium ion binding"/>
    <property type="evidence" value="ECO:0007669"/>
    <property type="project" value="InterPro"/>
</dbReference>
<gene>
    <name evidence="6" type="ORF">GE061_001240</name>
</gene>
<keyword evidence="4" id="KW-0460">Magnesium</keyword>
<dbReference type="GO" id="GO:0055074">
    <property type="term" value="P:calcium ion homeostasis"/>
    <property type="evidence" value="ECO:0007669"/>
    <property type="project" value="TreeGrafter"/>
</dbReference>
<feature type="domain" description="EF-hand" evidence="5">
    <location>
        <begin position="68"/>
        <end position="103"/>
    </location>
</feature>
<dbReference type="SMART" id="SM00054">
    <property type="entry name" value="EFh"/>
    <property type="match status" value="3"/>
</dbReference>
<sequence>MGNKLVIFTEEQLEAYQDCTFFTRKEILRVQKRFRSICSGSVPKSMTRDEASTITVPFANIEKLPELKENPFRARICEIFSRDGSGNLTFEDFLDMFSIFSEQATRDTKVFYAFKIYDFDNDNHIGCDDICTALRLLTHSELTLEEMNQVYEKAMEEGDVDGDGKLSFIEFHHVILRSPEFFSTFHIRI</sequence>
<dbReference type="SUPFAM" id="SSF47473">
    <property type="entry name" value="EF-hand"/>
    <property type="match status" value="1"/>
</dbReference>
<evidence type="ECO:0000256" key="4">
    <source>
        <dbReference type="ARBA" id="ARBA00022842"/>
    </source>
</evidence>
<keyword evidence="7" id="KW-1185">Reference proteome</keyword>
<feature type="domain" description="EF-hand" evidence="5">
    <location>
        <begin position="105"/>
        <end position="140"/>
    </location>
</feature>
<dbReference type="InterPro" id="IPR002048">
    <property type="entry name" value="EF_hand_dom"/>
</dbReference>
<dbReference type="FunFam" id="1.10.238.10:FF:000079">
    <property type="entry name" value="Calcium and integrin-binding family member 2"/>
    <property type="match status" value="1"/>
</dbReference>
<comment type="caution">
    <text evidence="6">The sequence shown here is derived from an EMBL/GenBank/DDBJ whole genome shotgun (WGS) entry which is preliminary data.</text>
</comment>
<dbReference type="GO" id="GO:0000287">
    <property type="term" value="F:magnesium ion binding"/>
    <property type="evidence" value="ECO:0007669"/>
    <property type="project" value="TreeGrafter"/>
</dbReference>
<dbReference type="EMBL" id="WIXP02000001">
    <property type="protein sequence ID" value="KAF6216890.1"/>
    <property type="molecule type" value="Genomic_DNA"/>
</dbReference>
<feature type="domain" description="EF-hand" evidence="5">
    <location>
        <begin position="146"/>
        <end position="181"/>
    </location>
</feature>